<dbReference type="Proteomes" id="UP000308230">
    <property type="component" value="Unassembled WGS sequence"/>
</dbReference>
<dbReference type="InterPro" id="IPR003594">
    <property type="entry name" value="HATPase_dom"/>
</dbReference>
<dbReference type="Pfam" id="PF06580">
    <property type="entry name" value="His_kinase"/>
    <property type="match status" value="1"/>
</dbReference>
<dbReference type="PANTHER" id="PTHR34220:SF7">
    <property type="entry name" value="SENSOR HISTIDINE KINASE YPDA"/>
    <property type="match status" value="1"/>
</dbReference>
<dbReference type="GO" id="GO:0016020">
    <property type="term" value="C:membrane"/>
    <property type="evidence" value="ECO:0007669"/>
    <property type="project" value="InterPro"/>
</dbReference>
<evidence type="ECO:0000256" key="1">
    <source>
        <dbReference type="SAM" id="Phobius"/>
    </source>
</evidence>
<dbReference type="EMBL" id="SWLG01000002">
    <property type="protein sequence ID" value="TLS38647.1"/>
    <property type="molecule type" value="Genomic_DNA"/>
</dbReference>
<evidence type="ECO:0000259" key="3">
    <source>
        <dbReference type="Pfam" id="PF06580"/>
    </source>
</evidence>
<dbReference type="RefSeq" id="WP_138123409.1">
    <property type="nucleotide sequence ID" value="NZ_SWLG01000002.1"/>
</dbReference>
<feature type="domain" description="Signal transduction histidine kinase internal region" evidence="3">
    <location>
        <begin position="55"/>
        <end position="133"/>
    </location>
</feature>
<dbReference type="InterPro" id="IPR050640">
    <property type="entry name" value="Bact_2-comp_sensor_kinase"/>
</dbReference>
<dbReference type="GO" id="GO:0000155">
    <property type="term" value="F:phosphorelay sensor kinase activity"/>
    <property type="evidence" value="ECO:0007669"/>
    <property type="project" value="InterPro"/>
</dbReference>
<proteinExistence type="predicted"/>
<evidence type="ECO:0000313" key="4">
    <source>
        <dbReference type="EMBL" id="TLS38647.1"/>
    </source>
</evidence>
<sequence>MITFNAFTTLVIFSILAPIAGAVSLLFMLAFEREINFLKSENTKVRLEKDLQQSEYMQLNQQIQPHFLFNSMNLLLGLARLKKMPELIEVLEHLSIFLRFKYRVKEQLIPLSMELEHTEHYLGIQTIRFGERLKVTMDIRNEDVKRGLIPPYMLQTLVENAFKHGLEKKMGEAHVTVILSLADDNNIVLTVKDNGVGIQNGHEKLSDGHGLTNVRRRLGYLFGSGASIALSNNPDGGAMVVASWPFKTELQQVIK</sequence>
<evidence type="ECO:0000259" key="2">
    <source>
        <dbReference type="Pfam" id="PF02518"/>
    </source>
</evidence>
<reference evidence="4 5" key="1">
    <citation type="submission" date="2019-04" db="EMBL/GenBank/DDBJ databases">
        <title>Bacillus caeni sp. nov., a bacterium isolated from mangrove sediment.</title>
        <authorList>
            <person name="Huang H."/>
            <person name="Mo K."/>
            <person name="Hu Y."/>
        </authorList>
    </citation>
    <scope>NUCLEOTIDE SEQUENCE [LARGE SCALE GENOMIC DNA]</scope>
    <source>
        <strain evidence="4 5">HB172195</strain>
    </source>
</reference>
<keyword evidence="5" id="KW-1185">Reference proteome</keyword>
<keyword evidence="1" id="KW-0472">Membrane</keyword>
<dbReference type="Pfam" id="PF02518">
    <property type="entry name" value="HATPase_c"/>
    <property type="match status" value="1"/>
</dbReference>
<keyword evidence="1" id="KW-1133">Transmembrane helix</keyword>
<dbReference type="Gene3D" id="3.30.565.10">
    <property type="entry name" value="Histidine kinase-like ATPase, C-terminal domain"/>
    <property type="match status" value="1"/>
</dbReference>
<gene>
    <name evidence="4" type="ORF">FCL54_03865</name>
</gene>
<dbReference type="OrthoDB" id="9776552at2"/>
<organism evidence="4 5">
    <name type="scientific">Exobacillus caeni</name>
    <dbReference type="NCBI Taxonomy" id="2574798"/>
    <lineage>
        <taxon>Bacteria</taxon>
        <taxon>Bacillati</taxon>
        <taxon>Bacillota</taxon>
        <taxon>Bacilli</taxon>
        <taxon>Bacillales</taxon>
        <taxon>Guptibacillaceae</taxon>
        <taxon>Exobacillus</taxon>
    </lineage>
</organism>
<protein>
    <submittedName>
        <fullName evidence="4">Sensor histidine kinase</fullName>
    </submittedName>
</protein>
<dbReference type="InterPro" id="IPR036890">
    <property type="entry name" value="HATPase_C_sf"/>
</dbReference>
<evidence type="ECO:0000313" key="5">
    <source>
        <dbReference type="Proteomes" id="UP000308230"/>
    </source>
</evidence>
<name>A0A5R9F550_9BACL</name>
<dbReference type="InterPro" id="IPR010559">
    <property type="entry name" value="Sig_transdc_His_kin_internal"/>
</dbReference>
<dbReference type="PANTHER" id="PTHR34220">
    <property type="entry name" value="SENSOR HISTIDINE KINASE YPDA"/>
    <property type="match status" value="1"/>
</dbReference>
<dbReference type="SUPFAM" id="SSF55874">
    <property type="entry name" value="ATPase domain of HSP90 chaperone/DNA topoisomerase II/histidine kinase"/>
    <property type="match status" value="1"/>
</dbReference>
<comment type="caution">
    <text evidence="4">The sequence shown here is derived from an EMBL/GenBank/DDBJ whole genome shotgun (WGS) entry which is preliminary data.</text>
</comment>
<keyword evidence="1" id="KW-0812">Transmembrane</keyword>
<keyword evidence="4" id="KW-0808">Transferase</keyword>
<keyword evidence="4" id="KW-0418">Kinase</keyword>
<feature type="domain" description="Histidine kinase/HSP90-like ATPase" evidence="2">
    <location>
        <begin position="153"/>
        <end position="247"/>
    </location>
</feature>
<accession>A0A5R9F550</accession>
<dbReference type="AlphaFoldDB" id="A0A5R9F550"/>
<feature type="transmembrane region" description="Helical" evidence="1">
    <location>
        <begin position="6"/>
        <end position="31"/>
    </location>
</feature>